<gene>
    <name evidence="1" type="ORF">NDI89_11945</name>
</gene>
<organism evidence="1 2">
    <name type="scientific">Natrinema salsiterrestre</name>
    <dbReference type="NCBI Taxonomy" id="2950540"/>
    <lineage>
        <taxon>Archaea</taxon>
        <taxon>Methanobacteriati</taxon>
        <taxon>Methanobacteriota</taxon>
        <taxon>Stenosarchaea group</taxon>
        <taxon>Halobacteria</taxon>
        <taxon>Halobacteriales</taxon>
        <taxon>Natrialbaceae</taxon>
        <taxon>Natrinema</taxon>
    </lineage>
</organism>
<dbReference type="Proteomes" id="UP001154061">
    <property type="component" value="Unassembled WGS sequence"/>
</dbReference>
<dbReference type="AlphaFoldDB" id="A0A9Q4Q0R0"/>
<dbReference type="RefSeq" id="WP_277521850.1">
    <property type="nucleotide sequence ID" value="NZ_JAMQOT010000004.1"/>
</dbReference>
<dbReference type="SUPFAM" id="SSF82171">
    <property type="entry name" value="DPP6 N-terminal domain-like"/>
    <property type="match status" value="1"/>
</dbReference>
<evidence type="ECO:0000313" key="1">
    <source>
        <dbReference type="EMBL" id="MDF9746294.1"/>
    </source>
</evidence>
<accession>A0A9Q4Q0R0</accession>
<protein>
    <submittedName>
        <fullName evidence="1">Uncharacterized protein</fullName>
    </submittedName>
</protein>
<reference evidence="1" key="1">
    <citation type="submission" date="2022-06" db="EMBL/GenBank/DDBJ databases">
        <title>Natrinema sp. a new haloarchaeum isolate from saline soil.</title>
        <authorList>
            <person name="Strakova D."/>
            <person name="Galisteo C."/>
            <person name="Sanchez-Porro C."/>
            <person name="Ventosa A."/>
        </authorList>
    </citation>
    <scope>NUCLEOTIDE SEQUENCE</scope>
    <source>
        <strain evidence="1">S1CR25-10</strain>
    </source>
</reference>
<comment type="caution">
    <text evidence="1">The sequence shown here is derived from an EMBL/GenBank/DDBJ whole genome shotgun (WGS) entry which is preliminary data.</text>
</comment>
<dbReference type="EMBL" id="JAMQOT010000004">
    <property type="protein sequence ID" value="MDF9746294.1"/>
    <property type="molecule type" value="Genomic_DNA"/>
</dbReference>
<proteinExistence type="predicted"/>
<evidence type="ECO:0000313" key="2">
    <source>
        <dbReference type="Proteomes" id="UP001154061"/>
    </source>
</evidence>
<sequence length="209" mass="23190">METGNNSSDEFELRETDIGTEELIFPDGSTEWAETIQVGKCTVAATTGENVVAVFVDGELSFTIDEYVQVLSPLNRSIEVSETGYIAYHTGEHQEKIFNLVTWEGETVLQRVVEVARRPSFTPNGNYVAFWRLSDKTIYCYDVEDAMDAGRFQTTDIRDHSEVGRAVNIGVEGVTYQGDPAFKVTDTYGGDDELLGYISPTGDLLETTL</sequence>
<keyword evidence="2" id="KW-1185">Reference proteome</keyword>
<name>A0A9Q4Q0R0_9EURY</name>